<protein>
    <submittedName>
        <fullName evidence="2">Flp family type IVb pilin</fullName>
    </submittedName>
</protein>
<keyword evidence="1" id="KW-0812">Transmembrane</keyword>
<feature type="transmembrane region" description="Helical" evidence="1">
    <location>
        <begin position="20"/>
        <end position="40"/>
    </location>
</feature>
<sequence>MAVRFHRDRSGAGIAEYGLILALVAVVCIAALTALGVALVNKFNRVKEALDSTG</sequence>
<organism evidence="2 3">
    <name type="scientific">Desulfofundulus salinus</name>
    <dbReference type="NCBI Taxonomy" id="2419843"/>
    <lineage>
        <taxon>Bacteria</taxon>
        <taxon>Bacillati</taxon>
        <taxon>Bacillota</taxon>
        <taxon>Clostridia</taxon>
        <taxon>Eubacteriales</taxon>
        <taxon>Peptococcaceae</taxon>
        <taxon>Desulfofundulus</taxon>
    </lineage>
</organism>
<dbReference type="AlphaFoldDB" id="A0A494WX11"/>
<evidence type="ECO:0000313" key="3">
    <source>
        <dbReference type="Proteomes" id="UP000271256"/>
    </source>
</evidence>
<keyword evidence="1" id="KW-1133">Transmembrane helix</keyword>
<keyword evidence="3" id="KW-1185">Reference proteome</keyword>
<evidence type="ECO:0000313" key="2">
    <source>
        <dbReference type="EMBL" id="RKO68088.1"/>
    </source>
</evidence>
<reference evidence="2 3" key="1">
    <citation type="submission" date="2018-10" db="EMBL/GenBank/DDBJ databases">
        <authorList>
            <person name="Grouzdev D.S."/>
            <person name="Krutkina M.S."/>
            <person name="Tourova T.P."/>
            <person name="Nazina T.N."/>
        </authorList>
    </citation>
    <scope>NUCLEOTIDE SEQUENCE [LARGE SCALE GENOMIC DNA]</scope>
    <source>
        <strain evidence="2 3">435</strain>
    </source>
</reference>
<name>A0A494WX11_9FIRM</name>
<proteinExistence type="predicted"/>
<dbReference type="EMBL" id="RBWE01000001">
    <property type="protein sequence ID" value="RKO68088.1"/>
    <property type="molecule type" value="Genomic_DNA"/>
</dbReference>
<dbReference type="InterPro" id="IPR007047">
    <property type="entry name" value="Flp_Fap"/>
</dbReference>
<gene>
    <name evidence="2" type="ORF">D7024_05080</name>
</gene>
<dbReference type="Proteomes" id="UP000271256">
    <property type="component" value="Unassembled WGS sequence"/>
</dbReference>
<accession>A0A494WX11</accession>
<dbReference type="Pfam" id="PF04964">
    <property type="entry name" value="Flp_Fap"/>
    <property type="match status" value="1"/>
</dbReference>
<comment type="caution">
    <text evidence="2">The sequence shown here is derived from an EMBL/GenBank/DDBJ whole genome shotgun (WGS) entry which is preliminary data.</text>
</comment>
<evidence type="ECO:0000256" key="1">
    <source>
        <dbReference type="SAM" id="Phobius"/>
    </source>
</evidence>
<keyword evidence="1" id="KW-0472">Membrane</keyword>